<gene>
    <name evidence="1" type="ORF">DPR02_28185</name>
</gene>
<dbReference type="RefSeq" id="WP_111942067.1">
    <property type="nucleotide sequence ID" value="NZ_CP158564.1"/>
</dbReference>
<proteinExistence type="predicted"/>
<dbReference type="Proteomes" id="UP000248899">
    <property type="component" value="Unassembled WGS sequence"/>
</dbReference>
<name>A0AAQ0JH88_BURCE</name>
<accession>A0AAQ0JH88</accession>
<protein>
    <submittedName>
        <fullName evidence="1">Uncharacterized protein</fullName>
    </submittedName>
</protein>
<dbReference type="EMBL" id="QLUZ01000021">
    <property type="protein sequence ID" value="RAQ03758.1"/>
    <property type="molecule type" value="Genomic_DNA"/>
</dbReference>
<comment type="caution">
    <text evidence="1">The sequence shown here is derived from an EMBL/GenBank/DDBJ whole genome shotgun (WGS) entry which is preliminary data.</text>
</comment>
<dbReference type="AlphaFoldDB" id="A0AAQ0JH88"/>
<evidence type="ECO:0000313" key="1">
    <source>
        <dbReference type="EMBL" id="RAQ03758.1"/>
    </source>
</evidence>
<organism evidence="1 2">
    <name type="scientific">Burkholderia cepacia</name>
    <name type="common">Pseudomonas cepacia</name>
    <dbReference type="NCBI Taxonomy" id="292"/>
    <lineage>
        <taxon>Bacteria</taxon>
        <taxon>Pseudomonadati</taxon>
        <taxon>Pseudomonadota</taxon>
        <taxon>Betaproteobacteria</taxon>
        <taxon>Burkholderiales</taxon>
        <taxon>Burkholderiaceae</taxon>
        <taxon>Burkholderia</taxon>
        <taxon>Burkholderia cepacia complex</taxon>
    </lineage>
</organism>
<evidence type="ECO:0000313" key="2">
    <source>
        <dbReference type="Proteomes" id="UP000248899"/>
    </source>
</evidence>
<sequence>MSKKPDYVEHVGHTQGARWFKVRDTVMLRSEERMYVNTAIALCALQRVAAHQLPDVVFAELEHKFVQARTTLDLSTDDLARQGGSWEAKSMKIESTQPLIFPSIGPEIHRCLTDALLHDRKDRHPIPK</sequence>
<reference evidence="1 2" key="1">
    <citation type="submission" date="2018-06" db="EMBL/GenBank/DDBJ databases">
        <title>Towards the identification of Burkholderia cepacia strain which caused fatal septicemia.</title>
        <authorList>
            <person name="Bui L.A.T."/>
            <person name="Zakharova I.B."/>
            <person name="Shpak I.M."/>
            <person name="Teteryatnikova N."/>
            <person name="Ustinov D.V."/>
            <person name="Kuzyutina Y.A."/>
            <person name="Nguyen H.N."/>
            <person name="Antonov A.S."/>
            <person name="Avdyusheva E.F."/>
            <person name="Victorov D.V."/>
        </authorList>
    </citation>
    <scope>NUCLEOTIDE SEQUENCE [LARGE SCALE GENOMIC DNA]</scope>
    <source>
        <strain evidence="1 2">PT02</strain>
    </source>
</reference>